<dbReference type="InterPro" id="IPR001715">
    <property type="entry name" value="CH_dom"/>
</dbReference>
<feature type="region of interest" description="Disordered" evidence="10">
    <location>
        <begin position="1457"/>
        <end position="1495"/>
    </location>
</feature>
<dbReference type="PANTHER" id="PTHR13242">
    <property type="entry name" value="EUKARYOTIC TRANSLATION INITIATION FACTOR 3"/>
    <property type="match status" value="1"/>
</dbReference>
<feature type="compositionally biased region" description="Low complexity" evidence="10">
    <location>
        <begin position="1270"/>
        <end position="1288"/>
    </location>
</feature>
<keyword evidence="3 8" id="KW-0479">Metal-binding</keyword>
<name>A0AA41SQY8_SCICA</name>
<dbReference type="Pfam" id="PF12130">
    <property type="entry name" value="bMERB_dom"/>
    <property type="match status" value="1"/>
</dbReference>
<dbReference type="Pfam" id="PF00412">
    <property type="entry name" value="LIM"/>
    <property type="match status" value="1"/>
</dbReference>
<evidence type="ECO:0000256" key="3">
    <source>
        <dbReference type="ARBA" id="ARBA00022723"/>
    </source>
</evidence>
<comment type="function">
    <text evidence="7">Component of the eukaryotic translation initiation factor 3 (eIF-3) complex, which is required for several steps in the initiation of protein synthesis. The eIF-3 complex associates with the 40S ribosome and facilitates the recruitment of eIF-1, eIF-1A, eIF-2:GTP:methionyl-tRNAi and eIF-5 to form the 43S pre-initiation complex (43S PIC). The eIF-3 complex stimulates mRNA recruitment to the 43S PIC and scanning of the mRNA for AUG recognition. The eIF-3 complex is also required for disassembly and recycling of post-termination ribosomal complexes and subsequently prevents premature joining of the 40S and 60S ribosomal subunits prior to initiation. The eIF-3 complex specifically targets and initiates translation of a subset of mRNAs involved in cell proliferation, including cell cycling, differentiation and apoptosis, and uses different modes of RNA stem-loop binding to exert either translational activation or repression.</text>
</comment>
<dbReference type="Proteomes" id="UP001166674">
    <property type="component" value="Unassembled WGS sequence"/>
</dbReference>
<dbReference type="PROSITE" id="PS51848">
    <property type="entry name" value="BMERB"/>
    <property type="match status" value="1"/>
</dbReference>
<dbReference type="PROSITE" id="PS50023">
    <property type="entry name" value="LIM_DOMAIN_2"/>
    <property type="match status" value="1"/>
</dbReference>
<feature type="domain" description="LIM zinc-binding" evidence="12">
    <location>
        <begin position="807"/>
        <end position="870"/>
    </location>
</feature>
<evidence type="ECO:0000256" key="8">
    <source>
        <dbReference type="PROSITE-ProRule" id="PRU00125"/>
    </source>
</evidence>
<dbReference type="InterPro" id="IPR036872">
    <property type="entry name" value="CH_dom_sf"/>
</dbReference>
<evidence type="ECO:0000256" key="4">
    <source>
        <dbReference type="ARBA" id="ARBA00022833"/>
    </source>
</evidence>
<dbReference type="Gene3D" id="2.10.110.10">
    <property type="entry name" value="Cysteine Rich Protein"/>
    <property type="match status" value="1"/>
</dbReference>
<dbReference type="InterPro" id="IPR022735">
    <property type="entry name" value="bMERB_dom"/>
</dbReference>
<dbReference type="InterPro" id="IPR000717">
    <property type="entry name" value="PCI_dom"/>
</dbReference>
<feature type="compositionally biased region" description="Acidic residues" evidence="10">
    <location>
        <begin position="1062"/>
        <end position="1072"/>
    </location>
</feature>
<dbReference type="Pfam" id="PF00307">
    <property type="entry name" value="CH"/>
    <property type="match status" value="1"/>
</dbReference>
<dbReference type="FunFam" id="1.10.418.10:FF:000112">
    <property type="entry name" value="MICAL like 1"/>
    <property type="match status" value="1"/>
</dbReference>
<dbReference type="SUPFAM" id="SSF48452">
    <property type="entry name" value="TPR-like"/>
    <property type="match status" value="1"/>
</dbReference>
<evidence type="ECO:0000256" key="9">
    <source>
        <dbReference type="SAM" id="Coils"/>
    </source>
</evidence>
<feature type="compositionally biased region" description="Polar residues" evidence="10">
    <location>
        <begin position="963"/>
        <end position="972"/>
    </location>
</feature>
<dbReference type="PROSITE" id="PS50250">
    <property type="entry name" value="PCI"/>
    <property type="match status" value="1"/>
</dbReference>
<reference evidence="15" key="1">
    <citation type="submission" date="2020-03" db="EMBL/GenBank/DDBJ databases">
        <title>Studies in the Genomics of Life Span.</title>
        <authorList>
            <person name="Glass D."/>
        </authorList>
    </citation>
    <scope>NUCLEOTIDE SEQUENCE</scope>
    <source>
        <strain evidence="15">SUZIE</strain>
        <tissue evidence="15">Muscle</tissue>
    </source>
</reference>
<feature type="compositionally biased region" description="Low complexity" evidence="10">
    <location>
        <begin position="1190"/>
        <end position="1201"/>
    </location>
</feature>
<feature type="compositionally biased region" description="Pro residues" evidence="10">
    <location>
        <begin position="1025"/>
        <end position="1038"/>
    </location>
</feature>
<keyword evidence="16" id="KW-1185">Reference proteome</keyword>
<dbReference type="GO" id="GO:0033290">
    <property type="term" value="C:eukaryotic 48S preinitiation complex"/>
    <property type="evidence" value="ECO:0007669"/>
    <property type="project" value="UniProtKB-UniRule"/>
</dbReference>
<gene>
    <name evidence="7" type="primary">EIF3L</name>
    <name evidence="7" type="synonym">EIF3EIP</name>
    <name evidence="7" type="synonym">EIF3S6IP</name>
    <name evidence="15" type="ORF">SUZIE_118190</name>
</gene>
<feature type="compositionally biased region" description="Pro residues" evidence="10">
    <location>
        <begin position="770"/>
        <end position="780"/>
    </location>
</feature>
<dbReference type="GO" id="GO:0003743">
    <property type="term" value="F:translation initiation factor activity"/>
    <property type="evidence" value="ECO:0007669"/>
    <property type="project" value="UniProtKB-UniRule"/>
</dbReference>
<dbReference type="Pfam" id="PF10255">
    <property type="entry name" value="Paf67"/>
    <property type="match status" value="1"/>
</dbReference>
<evidence type="ECO:0000256" key="1">
    <source>
        <dbReference type="ARBA" id="ARBA00022490"/>
    </source>
</evidence>
<dbReference type="GO" id="GO:0005852">
    <property type="term" value="C:eukaryotic translation initiation factor 3 complex"/>
    <property type="evidence" value="ECO:0007669"/>
    <property type="project" value="UniProtKB-UniRule"/>
</dbReference>
<dbReference type="SUPFAM" id="SSF47576">
    <property type="entry name" value="Calponin-homology domain, CH-domain"/>
    <property type="match status" value="1"/>
</dbReference>
<evidence type="ECO:0000259" key="14">
    <source>
        <dbReference type="PROSITE" id="PS51848"/>
    </source>
</evidence>
<dbReference type="InterPro" id="IPR019382">
    <property type="entry name" value="eIF3l"/>
</dbReference>
<keyword evidence="1 7" id="KW-0963">Cytoplasm</keyword>
<dbReference type="FunFam" id="2.10.110.10:FF:000100">
    <property type="entry name" value="MICAL-like protein 1"/>
    <property type="match status" value="1"/>
</dbReference>
<evidence type="ECO:0000313" key="15">
    <source>
        <dbReference type="EMBL" id="MBZ3872488.1"/>
    </source>
</evidence>
<dbReference type="HAMAP" id="MF_03011">
    <property type="entry name" value="eIF3l"/>
    <property type="match status" value="1"/>
</dbReference>
<evidence type="ECO:0000313" key="16">
    <source>
        <dbReference type="Proteomes" id="UP001166674"/>
    </source>
</evidence>
<feature type="compositionally biased region" description="Polar residues" evidence="10">
    <location>
        <begin position="1209"/>
        <end position="1220"/>
    </location>
</feature>
<feature type="region of interest" description="Disordered" evidence="10">
    <location>
        <begin position="759"/>
        <end position="802"/>
    </location>
</feature>
<keyword evidence="5 7" id="KW-0648">Protein biosynthesis</keyword>
<feature type="compositionally biased region" description="Low complexity" evidence="10">
    <location>
        <begin position="1141"/>
        <end position="1155"/>
    </location>
</feature>
<keyword evidence="4 8" id="KW-0862">Zinc</keyword>
<comment type="subcellular location">
    <subcellularLocation>
        <location evidence="7">Cytoplasm</location>
    </subcellularLocation>
</comment>
<dbReference type="PROSITE" id="PS00478">
    <property type="entry name" value="LIM_DOMAIN_1"/>
    <property type="match status" value="1"/>
</dbReference>
<dbReference type="SUPFAM" id="SSF57716">
    <property type="entry name" value="Glucocorticoid receptor-like (DNA-binding domain)"/>
    <property type="match status" value="2"/>
</dbReference>
<proteinExistence type="inferred from homology"/>
<evidence type="ECO:0000256" key="6">
    <source>
        <dbReference type="ARBA" id="ARBA00023038"/>
    </source>
</evidence>
<evidence type="ECO:0000259" key="13">
    <source>
        <dbReference type="PROSITE" id="PS50250"/>
    </source>
</evidence>
<sequence length="1495" mass="167516">MAASMCRWLGGTSGFRASRARPDFRPWRSRRGPLLSLFPVVVESAAVMSYPTDDYESEAAYDPYAYPGDYDMHTGDPKQDLAYERQYEQQTYQVIPEVIKNFIQYFHKTVSDLIDQKVYELQASRVSSDVIDQKVYEIQDIYENSWTKLTERFFKNTPWPEAEAIAPQVGNDAVFLILYKELYYRHIYAKVSGGPSLEQRFESYYNYCNLFNYILNADGPAPLELPNQWLWDIIDEFIYQFQSFSQYRCKTAKKSEEEIDFLRSNPKIWNVHSVLNVLHSLVDKSNINRQLEVYTSGGDPESVAGEYGRHSLYKMLGYFSLVGLLRLHSLLGDYYQAIKVLENIELNKKSMYSRVPECQVTTYYYVGFAYLMMRRYQDAIRVFANILLYIQRTKSMFQRTTYKYEMINKQNEQMHALLAIALTMYPMRIDESIHLQLREKYGDKMLRMQKGDPQVYEELFSYSCPKFLSPVVPNYDNVHPSYHKEPFLQQLKVFSDEVQQQAQLSTIRSFLKLYTTMPVAKLAGFLDLTEQEFRIQLLVFKHKMKNLVWTSGISALDGEFQSASEVDFYIDKDMIHIADTKVARRYGDFFIRQIHKFEESRASRSRILPCMTRARARRLPPGNGERRVVCDQKSLRQYSERTVSTLAAGPSCTQHWRPPEVAVNAEDGILGEASAGRGGFGKEAMSSQVFDPVDFDLLSKDNVYENNRLAFEVAEKELGIPALLDPNDMVSMSVPDCLSIMTYVSQYYNYFSSPGQAGGVSPPRKDLAPSPLPSAAPPVAEPGDEVQGKVLSPGSLSEQAPQRAPSSSCAACQQHVHLVQRYLAEGRLYHRHCFRCRHCSSTLLPGAYRSGPEEGTFVCAERCTRLGPGGRPGTRPGPPSQPKQQQLAEAAKDSEGGCPSPRVAAGPEADGPKASPEDRPQIPTKPPLPGKPQELANPPASRPTPAPRKPFESTALMPPTPRPRSSLQQDSPVEQGGSDLVNGRLQDPPVPKPRGTPKLSDRTPAPRKDPPWITLVQAETKKKPAPLPPSGSPGPPSPALASRRVENGAGPEGREPRPYNPFEEEEEEEEESLPAAPSPAPSPALAHPESTPKTLHPWYGITPTSSPKTKKRPAPRVPSTSPLALHASRLSRSEPPSATPSPALSVESLSSDSCSQTARGELLEPPAVPKSSSEPAVHAPEAPGTPGHCASLSADSSLSSSGEMVQPSPERTPQARTRASPSPLPAKPRSGATPTPLVLVGDRSPAPSPGSASPQLQVKSSCKENPFNRKPSPAASPTAKKATKGSKPVRPPAPGHGFPLIKRKVQADQYIPEEDIYGEMDTIERQLDALEHRGVVLEEKLRGGADEGSEDDTLVDWFRLIHEKHLLVRRESELIYVFKQQNLEQRQADVEYQLRCLLNKPEKDWTEEDRGREKVLMQELVTLIEQRNAIVNCLDEDRQREEEEDKMLEAMIKKKEFQREAEPEGKKKGKFKTMKMLKLLGNKRDTKSKSPGDKS</sequence>
<feature type="domain" description="PCI" evidence="13">
    <location>
        <begin position="378"/>
        <end position="584"/>
    </location>
</feature>
<keyword evidence="2 7" id="KW-0396">Initiation factor</keyword>
<dbReference type="Gene3D" id="1.10.418.10">
    <property type="entry name" value="Calponin-like domain"/>
    <property type="match status" value="1"/>
</dbReference>
<organism evidence="15 16">
    <name type="scientific">Sciurus carolinensis</name>
    <name type="common">Eastern gray squirrel</name>
    <dbReference type="NCBI Taxonomy" id="30640"/>
    <lineage>
        <taxon>Eukaryota</taxon>
        <taxon>Metazoa</taxon>
        <taxon>Chordata</taxon>
        <taxon>Craniata</taxon>
        <taxon>Vertebrata</taxon>
        <taxon>Euteleostomi</taxon>
        <taxon>Mammalia</taxon>
        <taxon>Eutheria</taxon>
        <taxon>Euarchontoglires</taxon>
        <taxon>Glires</taxon>
        <taxon>Rodentia</taxon>
        <taxon>Sciuromorpha</taxon>
        <taxon>Sciuridae</taxon>
        <taxon>Sciurinae</taxon>
        <taxon>Sciurini</taxon>
        <taxon>Sciurus</taxon>
    </lineage>
</organism>
<evidence type="ECO:0000259" key="11">
    <source>
        <dbReference type="PROSITE" id="PS50021"/>
    </source>
</evidence>
<feature type="domain" description="BMERB" evidence="14">
    <location>
        <begin position="1303"/>
        <end position="1450"/>
    </location>
</feature>
<comment type="caution">
    <text evidence="15">The sequence shown here is derived from an EMBL/GenBank/DDBJ whole genome shotgun (WGS) entry which is preliminary data.</text>
</comment>
<dbReference type="SMART" id="SM00132">
    <property type="entry name" value="LIM"/>
    <property type="match status" value="1"/>
</dbReference>
<feature type="region of interest" description="Disordered" evidence="10">
    <location>
        <begin position="868"/>
        <end position="1301"/>
    </location>
</feature>
<feature type="coiled-coil region" evidence="9">
    <location>
        <begin position="1313"/>
        <end position="1340"/>
    </location>
</feature>
<dbReference type="InterPro" id="IPR001781">
    <property type="entry name" value="Znf_LIM"/>
</dbReference>
<evidence type="ECO:0000256" key="5">
    <source>
        <dbReference type="ARBA" id="ARBA00022917"/>
    </source>
</evidence>
<evidence type="ECO:0000256" key="2">
    <source>
        <dbReference type="ARBA" id="ARBA00022540"/>
    </source>
</evidence>
<dbReference type="PRINTS" id="PR01217">
    <property type="entry name" value="PRICHEXTENSN"/>
</dbReference>
<dbReference type="GO" id="GO:0001732">
    <property type="term" value="P:formation of cytoplasmic translation initiation complex"/>
    <property type="evidence" value="ECO:0007669"/>
    <property type="project" value="UniProtKB-UniRule"/>
</dbReference>
<dbReference type="GO" id="GO:0046872">
    <property type="term" value="F:metal ion binding"/>
    <property type="evidence" value="ECO:0007669"/>
    <property type="project" value="UniProtKB-KW"/>
</dbReference>
<accession>A0AA41SQY8</accession>
<dbReference type="InterPro" id="IPR011990">
    <property type="entry name" value="TPR-like_helical_dom_sf"/>
</dbReference>
<feature type="compositionally biased region" description="Basic and acidic residues" evidence="10">
    <location>
        <begin position="1457"/>
        <end position="1466"/>
    </location>
</feature>
<keyword evidence="6 8" id="KW-0440">LIM domain</keyword>
<keyword evidence="9" id="KW-0175">Coiled coil</keyword>
<evidence type="ECO:0000256" key="7">
    <source>
        <dbReference type="HAMAP-Rule" id="MF_03011"/>
    </source>
</evidence>
<comment type="similarity">
    <text evidence="7">Belongs to the eIF-3 subunit L family.</text>
</comment>
<dbReference type="PROSITE" id="PS50021">
    <property type="entry name" value="CH"/>
    <property type="match status" value="1"/>
</dbReference>
<evidence type="ECO:0000256" key="10">
    <source>
        <dbReference type="SAM" id="MobiDB-lite"/>
    </source>
</evidence>
<dbReference type="SMART" id="SM01203">
    <property type="entry name" value="DUF3585"/>
    <property type="match status" value="1"/>
</dbReference>
<protein>
    <recommendedName>
        <fullName evidence="7">Eukaryotic translation initiation factor 3 subunit L</fullName>
        <shortName evidence="7">eIF3l</shortName>
    </recommendedName>
    <alternativeName>
        <fullName evidence="7">Eukaryotic translation initiation factor 3 subunit 6-interacting protein</fullName>
    </alternativeName>
    <alternativeName>
        <fullName evidence="7">Eukaryotic translation initiation factor 3 subunit E-interacting protein</fullName>
    </alternativeName>
</protein>
<dbReference type="PANTHER" id="PTHR13242:SF0">
    <property type="entry name" value="EUKARYOTIC TRANSLATION INITIATION FACTOR 3 SUBUNIT L"/>
    <property type="match status" value="1"/>
</dbReference>
<dbReference type="EMBL" id="JAATJV010188272">
    <property type="protein sequence ID" value="MBZ3872488.1"/>
    <property type="molecule type" value="Genomic_DNA"/>
</dbReference>
<dbReference type="CDD" id="cd09444">
    <property type="entry name" value="LIM_Mical_like_1"/>
    <property type="match status" value="1"/>
</dbReference>
<dbReference type="GO" id="GO:0016282">
    <property type="term" value="C:eukaryotic 43S preinitiation complex"/>
    <property type="evidence" value="ECO:0007669"/>
    <property type="project" value="UniProtKB-UniRule"/>
</dbReference>
<feature type="domain" description="Calponin-homology (CH)" evidence="11">
    <location>
        <begin position="629"/>
        <end position="752"/>
    </location>
</feature>
<comment type="subunit">
    <text evidence="7">Component of the eukaryotic translation initiation factor 3 (eIF-3) complex, which is composed of 13 subunits: EIF3A, EIF3B, EIF3C, EIF3D, EIF3E, EIF3F, EIF3G, EIF3H, EIF3I, EIF3J, EIF3K, EIF3L and EIF3M. The eIF-3 complex appears to include 3 stable modules: module A is composed of EIF3A, EIF3B, EIF3G and EIF3I; module B is composed of EIF3F, EIF3H, and EIF3M; and module C is composed of EIF3C, EIF3D, EIF3E, EIF3K and EIF3L. EIF3C of module C binds EIF3B of module A and EIF3H of module B, thereby linking the three modules. EIF3J is a labile subunit that binds to the eIF-3 complex via EIF3B. The eIF-3 complex interacts with RPS6KB1 under conditions of nutrient depletion. Mitogenic stimulation leads to binding and activation of a complex composed of MTOR and RPTOR, leading to phosphorylation and release of RPS6KB1 and binding of EIF4B to eIF-3. Interacts with RRN3.</text>
</comment>
<feature type="compositionally biased region" description="Basic and acidic residues" evidence="10">
    <location>
        <begin position="999"/>
        <end position="1010"/>
    </location>
</feature>
<feature type="compositionally biased region" description="Basic and acidic residues" evidence="10">
    <location>
        <begin position="1482"/>
        <end position="1495"/>
    </location>
</feature>
<evidence type="ECO:0000259" key="12">
    <source>
        <dbReference type="PROSITE" id="PS50023"/>
    </source>
</evidence>